<protein>
    <submittedName>
        <fullName evidence="2">Uncharacterized protein</fullName>
    </submittedName>
</protein>
<comment type="caution">
    <text evidence="2">The sequence shown here is derived from an EMBL/GenBank/DDBJ whole genome shotgun (WGS) entry which is preliminary data.</text>
</comment>
<name>A0A164SW12_9CRUS</name>
<organism evidence="2 3">
    <name type="scientific">Daphnia magna</name>
    <dbReference type="NCBI Taxonomy" id="35525"/>
    <lineage>
        <taxon>Eukaryota</taxon>
        <taxon>Metazoa</taxon>
        <taxon>Ecdysozoa</taxon>
        <taxon>Arthropoda</taxon>
        <taxon>Crustacea</taxon>
        <taxon>Branchiopoda</taxon>
        <taxon>Diplostraca</taxon>
        <taxon>Cladocera</taxon>
        <taxon>Anomopoda</taxon>
        <taxon>Daphniidae</taxon>
        <taxon>Daphnia</taxon>
    </lineage>
</organism>
<dbReference type="AlphaFoldDB" id="A0A164SW12"/>
<feature type="region of interest" description="Disordered" evidence="1">
    <location>
        <begin position="80"/>
        <end position="154"/>
    </location>
</feature>
<evidence type="ECO:0000313" key="2">
    <source>
        <dbReference type="EMBL" id="KZS09998.1"/>
    </source>
</evidence>
<reference evidence="2 3" key="1">
    <citation type="submission" date="2016-03" db="EMBL/GenBank/DDBJ databases">
        <title>EvidentialGene: Evidence-directed Construction of Genes on Genomes.</title>
        <authorList>
            <person name="Gilbert D.G."/>
            <person name="Choi J.-H."/>
            <person name="Mockaitis K."/>
            <person name="Colbourne J."/>
            <person name="Pfrender M."/>
        </authorList>
    </citation>
    <scope>NUCLEOTIDE SEQUENCE [LARGE SCALE GENOMIC DNA]</scope>
    <source>
        <strain evidence="2 3">Xinb3</strain>
        <tissue evidence="2">Complete organism</tissue>
    </source>
</reference>
<dbReference type="Proteomes" id="UP000076858">
    <property type="component" value="Unassembled WGS sequence"/>
</dbReference>
<keyword evidence="3" id="KW-1185">Reference proteome</keyword>
<accession>A0A164SW12</accession>
<sequence length="171" mass="18985">MSPPKDSVRYLIVDMQTATVPYVAVVSHLWVRDGNKCVYPNTRGDISAIRQEVPTDKRDIYNCVIRKEFAAREKLQRACEQSDITSPSEDDTRVGKGCRQKTPVVRYSPTPCITSEDSDDSFEHSYGSTQGLPPVPLPSGFPSPLNKKDDGQRTVEHMETVTANYTSNGGC</sequence>
<dbReference type="EMBL" id="LRGB01001924">
    <property type="protein sequence ID" value="KZS09998.1"/>
    <property type="molecule type" value="Genomic_DNA"/>
</dbReference>
<proteinExistence type="predicted"/>
<evidence type="ECO:0000256" key="1">
    <source>
        <dbReference type="SAM" id="MobiDB-lite"/>
    </source>
</evidence>
<gene>
    <name evidence="2" type="ORF">APZ42_025655</name>
</gene>
<evidence type="ECO:0000313" key="3">
    <source>
        <dbReference type="Proteomes" id="UP000076858"/>
    </source>
</evidence>